<comment type="caution">
    <text evidence="2">The sequence shown here is derived from an EMBL/GenBank/DDBJ whole genome shotgun (WGS) entry which is preliminary data.</text>
</comment>
<dbReference type="AlphaFoldDB" id="A0A6A3PCQ3"/>
<proteinExistence type="predicted"/>
<evidence type="ECO:0000313" key="2">
    <source>
        <dbReference type="EMBL" id="KAE9052559.1"/>
    </source>
</evidence>
<evidence type="ECO:0000256" key="1">
    <source>
        <dbReference type="SAM" id="MobiDB-lite"/>
    </source>
</evidence>
<feature type="region of interest" description="Disordered" evidence="1">
    <location>
        <begin position="1"/>
        <end position="101"/>
    </location>
</feature>
<evidence type="ECO:0000313" key="3">
    <source>
        <dbReference type="Proteomes" id="UP000429607"/>
    </source>
</evidence>
<accession>A0A6A3PCQ3</accession>
<feature type="compositionally biased region" description="Low complexity" evidence="1">
    <location>
        <begin position="50"/>
        <end position="60"/>
    </location>
</feature>
<sequence>MAAGQRQTEEAAGQRRAEVAAVPTAPSAPTTAGRPPRGRTQGDGPDDNNPRSSDSSGWESSRSDARRHRRHRHRRRHAATGPRRRHRRKNTKGLELTSYKPSPTVSVSTWIAKVELAVEGARGSWRGNWTDEELYFVVGNKLQDKAAGWWVKWTRRCPT</sequence>
<organism evidence="2 3">
    <name type="scientific">Phytophthora rubi</name>
    <dbReference type="NCBI Taxonomy" id="129364"/>
    <lineage>
        <taxon>Eukaryota</taxon>
        <taxon>Sar</taxon>
        <taxon>Stramenopiles</taxon>
        <taxon>Oomycota</taxon>
        <taxon>Peronosporomycetes</taxon>
        <taxon>Peronosporales</taxon>
        <taxon>Peronosporaceae</taxon>
        <taxon>Phytophthora</taxon>
    </lineage>
</organism>
<feature type="compositionally biased region" description="Low complexity" evidence="1">
    <location>
        <begin position="20"/>
        <end position="35"/>
    </location>
</feature>
<protein>
    <submittedName>
        <fullName evidence="2">Uncharacterized protein</fullName>
    </submittedName>
</protein>
<feature type="compositionally biased region" description="Basic residues" evidence="1">
    <location>
        <begin position="65"/>
        <end position="91"/>
    </location>
</feature>
<dbReference type="EMBL" id="QXFV01000009">
    <property type="protein sequence ID" value="KAE9052559.1"/>
    <property type="molecule type" value="Genomic_DNA"/>
</dbReference>
<dbReference type="Proteomes" id="UP000429607">
    <property type="component" value="Unassembled WGS sequence"/>
</dbReference>
<feature type="compositionally biased region" description="Basic and acidic residues" evidence="1">
    <location>
        <begin position="7"/>
        <end position="18"/>
    </location>
</feature>
<gene>
    <name evidence="2" type="ORF">PR001_g411</name>
</gene>
<reference evidence="2 3" key="1">
    <citation type="submission" date="2018-09" db="EMBL/GenBank/DDBJ databases">
        <title>Genomic investigation of the strawberry pathogen Phytophthora fragariae indicates pathogenicity is determined by transcriptional variation in three key races.</title>
        <authorList>
            <person name="Adams T.M."/>
            <person name="Armitage A.D."/>
            <person name="Sobczyk M.K."/>
            <person name="Bates H.J."/>
            <person name="Dunwell J.M."/>
            <person name="Nellist C.F."/>
            <person name="Harrison R.J."/>
        </authorList>
    </citation>
    <scope>NUCLEOTIDE SEQUENCE [LARGE SCALE GENOMIC DNA]</scope>
    <source>
        <strain evidence="2 3">SCRP249</strain>
    </source>
</reference>
<name>A0A6A3PCQ3_9STRA</name>